<feature type="region of interest" description="Disordered" evidence="1">
    <location>
        <begin position="44"/>
        <end position="119"/>
    </location>
</feature>
<reference evidence="2 3" key="1">
    <citation type="submission" date="2015-09" db="EMBL/GenBank/DDBJ databases">
        <title>Trachymyrmex cornetzi WGS genome.</title>
        <authorList>
            <person name="Nygaard S."/>
            <person name="Hu H."/>
            <person name="Boomsma J."/>
            <person name="Zhang G."/>
        </authorList>
    </citation>
    <scope>NUCLEOTIDE SEQUENCE [LARGE SCALE GENOMIC DNA]</scope>
    <source>
        <strain evidence="2">Tcor2-1</strain>
        <tissue evidence="2">Whole body</tissue>
    </source>
</reference>
<sequence>MPRKGGPWGATPGTPRQGADQAFGPLHGAASLTRCDRLTFGTALRREGWAGRRDVSRTGPPVSSGGGPRGRSDVFRGQGRGRTPMGGATRSGAPEIGGGRPPKPTVGIAPHPSVGSKGLEASVPDVILRGPEPYVGPPGELGAPSLGFSWGGVRVHPG</sequence>
<keyword evidence="3" id="KW-1185">Reference proteome</keyword>
<dbReference type="Proteomes" id="UP000078492">
    <property type="component" value="Unassembled WGS sequence"/>
</dbReference>
<organism evidence="2 3">
    <name type="scientific">Trachymyrmex cornetzi</name>
    <dbReference type="NCBI Taxonomy" id="471704"/>
    <lineage>
        <taxon>Eukaryota</taxon>
        <taxon>Metazoa</taxon>
        <taxon>Ecdysozoa</taxon>
        <taxon>Arthropoda</taxon>
        <taxon>Hexapoda</taxon>
        <taxon>Insecta</taxon>
        <taxon>Pterygota</taxon>
        <taxon>Neoptera</taxon>
        <taxon>Endopterygota</taxon>
        <taxon>Hymenoptera</taxon>
        <taxon>Apocrita</taxon>
        <taxon>Aculeata</taxon>
        <taxon>Formicoidea</taxon>
        <taxon>Formicidae</taxon>
        <taxon>Myrmicinae</taxon>
        <taxon>Trachymyrmex</taxon>
    </lineage>
</organism>
<feature type="compositionally biased region" description="Basic and acidic residues" evidence="1">
    <location>
        <begin position="44"/>
        <end position="56"/>
    </location>
</feature>
<dbReference type="AlphaFoldDB" id="A0A151J697"/>
<evidence type="ECO:0000256" key="1">
    <source>
        <dbReference type="SAM" id="MobiDB-lite"/>
    </source>
</evidence>
<evidence type="ECO:0000313" key="3">
    <source>
        <dbReference type="Proteomes" id="UP000078492"/>
    </source>
</evidence>
<feature type="region of interest" description="Disordered" evidence="1">
    <location>
        <begin position="1"/>
        <end position="25"/>
    </location>
</feature>
<evidence type="ECO:0000313" key="2">
    <source>
        <dbReference type="EMBL" id="KYN18739.1"/>
    </source>
</evidence>
<accession>A0A151J697</accession>
<proteinExistence type="predicted"/>
<gene>
    <name evidence="2" type="ORF">ALC57_08935</name>
</gene>
<name>A0A151J697_9HYME</name>
<dbReference type="EMBL" id="KQ979868">
    <property type="protein sequence ID" value="KYN18739.1"/>
    <property type="molecule type" value="Genomic_DNA"/>
</dbReference>
<protein>
    <submittedName>
        <fullName evidence="2">Uncharacterized protein</fullName>
    </submittedName>
</protein>